<keyword evidence="3 6" id="KW-0560">Oxidoreductase</keyword>
<dbReference type="InterPro" id="IPR023048">
    <property type="entry name" value="NADH:quinone_OxRdtase_FMN_depd"/>
</dbReference>
<feature type="domain" description="Flavodoxin-like fold" evidence="7">
    <location>
        <begin position="5"/>
        <end position="205"/>
    </location>
</feature>
<keyword evidence="9" id="KW-1185">Reference proteome</keyword>
<evidence type="ECO:0000256" key="2">
    <source>
        <dbReference type="ARBA" id="ARBA00022643"/>
    </source>
</evidence>
<comment type="caution">
    <text evidence="8">The sequence shown here is derived from an EMBL/GenBank/DDBJ whole genome shotgun (WGS) entry which is preliminary data.</text>
</comment>
<dbReference type="GO" id="GO:0009055">
    <property type="term" value="F:electron transfer activity"/>
    <property type="evidence" value="ECO:0007669"/>
    <property type="project" value="UniProtKB-UniRule"/>
</dbReference>
<dbReference type="EC" id="1.7.1.17" evidence="6"/>
<dbReference type="InterPro" id="IPR050104">
    <property type="entry name" value="FMN-dep_NADH:Q_OxRdtase_AzoR1"/>
</dbReference>
<comment type="caution">
    <text evidence="6">Lacks conserved residue(s) required for the propagation of feature annotation.</text>
</comment>
<evidence type="ECO:0000256" key="1">
    <source>
        <dbReference type="ARBA" id="ARBA00022630"/>
    </source>
</evidence>
<comment type="similarity">
    <text evidence="6">Belongs to the azoreductase type 1 family.</text>
</comment>
<dbReference type="PANTHER" id="PTHR43741">
    <property type="entry name" value="FMN-DEPENDENT NADH-AZOREDUCTASE 1"/>
    <property type="match status" value="1"/>
</dbReference>
<organism evidence="8 9">
    <name type="scientific">Phragmitibacter flavus</name>
    <dbReference type="NCBI Taxonomy" id="2576071"/>
    <lineage>
        <taxon>Bacteria</taxon>
        <taxon>Pseudomonadati</taxon>
        <taxon>Verrucomicrobiota</taxon>
        <taxon>Verrucomicrobiia</taxon>
        <taxon>Verrucomicrobiales</taxon>
        <taxon>Verrucomicrobiaceae</taxon>
        <taxon>Phragmitibacter</taxon>
    </lineage>
</organism>
<comment type="catalytic activity">
    <reaction evidence="5">
        <text>N,N-dimethyl-1,4-phenylenediamine + anthranilate + 2 NAD(+) = 2-(4-dimethylaminophenyl)diazenylbenzoate + 2 NADH + 2 H(+)</text>
        <dbReference type="Rhea" id="RHEA:55872"/>
        <dbReference type="ChEBI" id="CHEBI:15378"/>
        <dbReference type="ChEBI" id="CHEBI:15783"/>
        <dbReference type="ChEBI" id="CHEBI:16567"/>
        <dbReference type="ChEBI" id="CHEBI:57540"/>
        <dbReference type="ChEBI" id="CHEBI:57945"/>
        <dbReference type="ChEBI" id="CHEBI:71579"/>
        <dbReference type="EC" id="1.7.1.17"/>
    </reaction>
    <physiologicalReaction direction="right-to-left" evidence="5">
        <dbReference type="Rhea" id="RHEA:55874"/>
    </physiologicalReaction>
</comment>
<comment type="function">
    <text evidence="6">Quinone reductase that provides resistance to thiol-specific stress caused by electrophilic quinones.</text>
</comment>
<evidence type="ECO:0000313" key="9">
    <source>
        <dbReference type="Proteomes" id="UP000306196"/>
    </source>
</evidence>
<evidence type="ECO:0000313" key="8">
    <source>
        <dbReference type="EMBL" id="TLD72279.1"/>
    </source>
</evidence>
<dbReference type="GO" id="GO:0016655">
    <property type="term" value="F:oxidoreductase activity, acting on NAD(P)H, quinone or similar compound as acceptor"/>
    <property type="evidence" value="ECO:0007669"/>
    <property type="project" value="InterPro"/>
</dbReference>
<dbReference type="Gene3D" id="3.40.50.360">
    <property type="match status" value="1"/>
</dbReference>
<evidence type="ECO:0000256" key="4">
    <source>
        <dbReference type="ARBA" id="ARBA00023027"/>
    </source>
</evidence>
<accession>A0A5R8KKW1</accession>
<dbReference type="InterPro" id="IPR003680">
    <property type="entry name" value="Flavodoxin_fold"/>
</dbReference>
<comment type="catalytic activity">
    <reaction evidence="6">
        <text>2 a quinone + NADH + H(+) = 2 a 1,4-benzosemiquinone + NAD(+)</text>
        <dbReference type="Rhea" id="RHEA:65952"/>
        <dbReference type="ChEBI" id="CHEBI:15378"/>
        <dbReference type="ChEBI" id="CHEBI:57540"/>
        <dbReference type="ChEBI" id="CHEBI:57945"/>
        <dbReference type="ChEBI" id="CHEBI:132124"/>
        <dbReference type="ChEBI" id="CHEBI:134225"/>
    </reaction>
</comment>
<protein>
    <recommendedName>
        <fullName evidence="6">FMN dependent NADH:quinone oxidoreductase</fullName>
        <ecNumber evidence="6">1.6.5.-</ecNumber>
    </recommendedName>
    <alternativeName>
        <fullName evidence="6">Azo-dye reductase</fullName>
    </alternativeName>
    <alternativeName>
        <fullName evidence="6">FMN-dependent NADH-azo compound oxidoreductase</fullName>
    </alternativeName>
    <alternativeName>
        <fullName evidence="6">FMN-dependent NADH-azoreductase</fullName>
        <ecNumber evidence="6">1.7.1.17</ecNumber>
    </alternativeName>
</protein>
<dbReference type="AlphaFoldDB" id="A0A5R8KKW1"/>
<keyword evidence="4 6" id="KW-0520">NAD</keyword>
<dbReference type="RefSeq" id="WP_138084635.1">
    <property type="nucleotide sequence ID" value="NZ_VAUV01000002.1"/>
</dbReference>
<dbReference type="EMBL" id="VAUV01000002">
    <property type="protein sequence ID" value="TLD72279.1"/>
    <property type="molecule type" value="Genomic_DNA"/>
</dbReference>
<keyword evidence="1 6" id="KW-0285">Flavoprotein</keyword>
<reference evidence="8 9" key="1">
    <citation type="submission" date="2019-05" db="EMBL/GenBank/DDBJ databases">
        <title>Verrucobacter flavum gen. nov., sp. nov. a new member of the family Verrucomicrobiaceae.</title>
        <authorList>
            <person name="Szuroczki S."/>
            <person name="Abbaszade G."/>
            <person name="Szabo A."/>
            <person name="Felfoldi T."/>
            <person name="Schumann P."/>
            <person name="Boka K."/>
            <person name="Keki Z."/>
            <person name="Toumi M."/>
            <person name="Toth E."/>
        </authorList>
    </citation>
    <scope>NUCLEOTIDE SEQUENCE [LARGE SCALE GENOMIC DNA]</scope>
    <source>
        <strain evidence="8 9">MG-N-17</strain>
    </source>
</reference>
<comment type="function">
    <text evidence="6">Also exhibits azoreductase activity. Catalyzes the reductive cleavage of the azo bond in aromatic azo compounds to the corresponding amines.</text>
</comment>
<feature type="binding site" evidence="6">
    <location>
        <begin position="98"/>
        <end position="101"/>
    </location>
    <ligand>
        <name>FMN</name>
        <dbReference type="ChEBI" id="CHEBI:58210"/>
    </ligand>
</feature>
<dbReference type="Pfam" id="PF02525">
    <property type="entry name" value="Flavodoxin_2"/>
    <property type="match status" value="1"/>
</dbReference>
<evidence type="ECO:0000256" key="3">
    <source>
        <dbReference type="ARBA" id="ARBA00023002"/>
    </source>
</evidence>
<dbReference type="SUPFAM" id="SSF52218">
    <property type="entry name" value="Flavoproteins"/>
    <property type="match status" value="1"/>
</dbReference>
<dbReference type="HAMAP" id="MF_01216">
    <property type="entry name" value="Azoreductase_type1"/>
    <property type="match status" value="1"/>
</dbReference>
<gene>
    <name evidence="6" type="primary">azoR</name>
    <name evidence="8" type="ORF">FEM03_02685</name>
</gene>
<dbReference type="OrthoDB" id="9787136at2"/>
<dbReference type="GO" id="GO:0010181">
    <property type="term" value="F:FMN binding"/>
    <property type="evidence" value="ECO:0007669"/>
    <property type="project" value="UniProtKB-UniRule"/>
</dbReference>
<dbReference type="EC" id="1.6.5.-" evidence="6"/>
<comment type="cofactor">
    <cofactor evidence="6">
        <name>FMN</name>
        <dbReference type="ChEBI" id="CHEBI:58210"/>
    </cofactor>
    <text evidence="6">Binds 1 FMN per subunit.</text>
</comment>
<dbReference type="PANTHER" id="PTHR43741:SF2">
    <property type="entry name" value="FMN-DEPENDENT NADH:QUINONE OXIDOREDUCTASE"/>
    <property type="match status" value="1"/>
</dbReference>
<evidence type="ECO:0000256" key="6">
    <source>
        <dbReference type="HAMAP-Rule" id="MF_01216"/>
    </source>
</evidence>
<dbReference type="InterPro" id="IPR029039">
    <property type="entry name" value="Flavoprotein-like_sf"/>
</dbReference>
<sequence>MKPKSLLVINASGRVTRSVTRHLTQRFVDRWIGLDDGAAVTYRDVGLEPPTAIDEAWIAAGFTEDHQRTPEMREALSTSEALIEEIENARVVVMGVPMYNFGMPAAMKAYLDQIVRVGRTFALTGDDSHPYQPLLESKPLVIISAAGTSGYEPGGHSEHLNFLDPHLRAVMAFIGLDDAAFVRVVFEEQQDGQFKRSLSAAEAQVDAKVDELLGTLALSGGGLKP</sequence>
<dbReference type="GO" id="GO:0016652">
    <property type="term" value="F:oxidoreductase activity, acting on NAD(P)H as acceptor"/>
    <property type="evidence" value="ECO:0007669"/>
    <property type="project" value="UniProtKB-UniRule"/>
</dbReference>
<comment type="subunit">
    <text evidence="6">Homodimer.</text>
</comment>
<dbReference type="Proteomes" id="UP000306196">
    <property type="component" value="Unassembled WGS sequence"/>
</dbReference>
<name>A0A5R8KKW1_9BACT</name>
<feature type="binding site" evidence="6">
    <location>
        <position position="12"/>
    </location>
    <ligand>
        <name>FMN</name>
        <dbReference type="ChEBI" id="CHEBI:58210"/>
    </ligand>
</feature>
<evidence type="ECO:0000259" key="7">
    <source>
        <dbReference type="Pfam" id="PF02525"/>
    </source>
</evidence>
<evidence type="ECO:0000256" key="5">
    <source>
        <dbReference type="ARBA" id="ARBA00048542"/>
    </source>
</evidence>
<keyword evidence="2 6" id="KW-0288">FMN</keyword>
<proteinExistence type="inferred from homology"/>